<evidence type="ECO:0000313" key="7">
    <source>
        <dbReference type="Proteomes" id="UP000735302"/>
    </source>
</evidence>
<dbReference type="AlphaFoldDB" id="A0AAV4ABI5"/>
<dbReference type="Gene3D" id="2.30.30.40">
    <property type="entry name" value="SH3 Domains"/>
    <property type="match status" value="1"/>
</dbReference>
<dbReference type="GO" id="GO:0007167">
    <property type="term" value="P:enzyme-linked receptor protein signaling pathway"/>
    <property type="evidence" value="ECO:0007669"/>
    <property type="project" value="TreeGrafter"/>
</dbReference>
<sequence>MGNSCCILGRKGKEDSSSKYLPDPRPSISLNGLQDKDSIHDGPSSHTDDLGSIGQKARPLPTLPSKNRVRALYNFDAINDDDLSFKKGDLMEVDETTQETDDWWLAVHCGTHKRGYIPSNYVIKDDTSPQTQDWWFEYDRKESDKMLLLPGNEQGTFLVREATGELIEEPRKKRANRVFVNAFCMSNNSCAE</sequence>
<dbReference type="CDD" id="cd11845">
    <property type="entry name" value="SH3_Src_like"/>
    <property type="match status" value="1"/>
</dbReference>
<dbReference type="Proteomes" id="UP000735302">
    <property type="component" value="Unassembled WGS sequence"/>
</dbReference>
<reference evidence="6 7" key="1">
    <citation type="journal article" date="2021" name="Elife">
        <title>Chloroplast acquisition without the gene transfer in kleptoplastic sea slugs, Plakobranchus ocellatus.</title>
        <authorList>
            <person name="Maeda T."/>
            <person name="Takahashi S."/>
            <person name="Yoshida T."/>
            <person name="Shimamura S."/>
            <person name="Takaki Y."/>
            <person name="Nagai Y."/>
            <person name="Toyoda A."/>
            <person name="Suzuki Y."/>
            <person name="Arimoto A."/>
            <person name="Ishii H."/>
            <person name="Satoh N."/>
            <person name="Nishiyama T."/>
            <person name="Hasebe M."/>
            <person name="Maruyama T."/>
            <person name="Minagawa J."/>
            <person name="Obokata J."/>
            <person name="Shigenobu S."/>
        </authorList>
    </citation>
    <scope>NUCLEOTIDE SEQUENCE [LARGE SCALE GENOMIC DNA]</scope>
</reference>
<dbReference type="Pfam" id="PF00018">
    <property type="entry name" value="SH3_1"/>
    <property type="match status" value="1"/>
</dbReference>
<keyword evidence="2" id="KW-0727">SH2 domain</keyword>
<dbReference type="GO" id="GO:0030971">
    <property type="term" value="F:receptor tyrosine kinase binding"/>
    <property type="evidence" value="ECO:0007669"/>
    <property type="project" value="TreeGrafter"/>
</dbReference>
<dbReference type="EMBL" id="BLXT01003741">
    <property type="protein sequence ID" value="GFO04730.1"/>
    <property type="molecule type" value="Genomic_DNA"/>
</dbReference>
<keyword evidence="6" id="KW-0808">Transferase</keyword>
<feature type="region of interest" description="Disordered" evidence="4">
    <location>
        <begin position="1"/>
        <end position="61"/>
    </location>
</feature>
<evidence type="ECO:0000256" key="4">
    <source>
        <dbReference type="SAM" id="MobiDB-lite"/>
    </source>
</evidence>
<keyword evidence="6" id="KW-0418">Kinase</keyword>
<dbReference type="PANTHER" id="PTHR19969">
    <property type="entry name" value="SH2-SH3 ADAPTOR PROTEIN-RELATED"/>
    <property type="match status" value="1"/>
</dbReference>
<evidence type="ECO:0000256" key="2">
    <source>
        <dbReference type="ARBA" id="ARBA00022999"/>
    </source>
</evidence>
<dbReference type="SMART" id="SM00326">
    <property type="entry name" value="SH3"/>
    <property type="match status" value="1"/>
</dbReference>
<evidence type="ECO:0000256" key="1">
    <source>
        <dbReference type="ARBA" id="ARBA00022443"/>
    </source>
</evidence>
<dbReference type="InterPro" id="IPR001452">
    <property type="entry name" value="SH3_domain"/>
</dbReference>
<dbReference type="InterPro" id="IPR036028">
    <property type="entry name" value="SH3-like_dom_sf"/>
</dbReference>
<name>A0AAV4ABI5_9GAST</name>
<accession>A0AAV4ABI5</accession>
<gene>
    <name evidence="6" type="ORF">PoB_003123500</name>
</gene>
<dbReference type="GO" id="GO:0005737">
    <property type="term" value="C:cytoplasm"/>
    <property type="evidence" value="ECO:0007669"/>
    <property type="project" value="TreeGrafter"/>
</dbReference>
<proteinExistence type="predicted"/>
<evidence type="ECO:0000256" key="3">
    <source>
        <dbReference type="PROSITE-ProRule" id="PRU00192"/>
    </source>
</evidence>
<feature type="domain" description="SH3" evidence="5">
    <location>
        <begin position="64"/>
        <end position="127"/>
    </location>
</feature>
<evidence type="ECO:0000259" key="5">
    <source>
        <dbReference type="PROSITE" id="PS50002"/>
    </source>
</evidence>
<organism evidence="6 7">
    <name type="scientific">Plakobranchus ocellatus</name>
    <dbReference type="NCBI Taxonomy" id="259542"/>
    <lineage>
        <taxon>Eukaryota</taxon>
        <taxon>Metazoa</taxon>
        <taxon>Spiralia</taxon>
        <taxon>Lophotrochozoa</taxon>
        <taxon>Mollusca</taxon>
        <taxon>Gastropoda</taxon>
        <taxon>Heterobranchia</taxon>
        <taxon>Euthyneura</taxon>
        <taxon>Panpulmonata</taxon>
        <taxon>Sacoglossa</taxon>
        <taxon>Placobranchoidea</taxon>
        <taxon>Plakobranchidae</taxon>
        <taxon>Plakobranchus</taxon>
    </lineage>
</organism>
<dbReference type="PRINTS" id="PR00452">
    <property type="entry name" value="SH3DOMAIN"/>
</dbReference>
<comment type="caution">
    <text evidence="6">The sequence shown here is derived from an EMBL/GenBank/DDBJ whole genome shotgun (WGS) entry which is preliminary data.</text>
</comment>
<dbReference type="GO" id="GO:0035591">
    <property type="term" value="F:signaling adaptor activity"/>
    <property type="evidence" value="ECO:0007669"/>
    <property type="project" value="TreeGrafter"/>
</dbReference>
<dbReference type="GO" id="GO:0016301">
    <property type="term" value="F:kinase activity"/>
    <property type="evidence" value="ECO:0007669"/>
    <property type="project" value="UniProtKB-KW"/>
</dbReference>
<dbReference type="GO" id="GO:0016477">
    <property type="term" value="P:cell migration"/>
    <property type="evidence" value="ECO:0007669"/>
    <property type="project" value="TreeGrafter"/>
</dbReference>
<keyword evidence="1 3" id="KW-0728">SH3 domain</keyword>
<protein>
    <submittedName>
        <fullName evidence="6">Tyrosine-protein kinase</fullName>
    </submittedName>
</protein>
<evidence type="ECO:0000313" key="6">
    <source>
        <dbReference type="EMBL" id="GFO04730.1"/>
    </source>
</evidence>
<keyword evidence="7" id="KW-1185">Reference proteome</keyword>
<dbReference type="PANTHER" id="PTHR19969:SF15">
    <property type="entry name" value="SRC-LIKE-ADAPTER 2 ISOFORM X1"/>
    <property type="match status" value="1"/>
</dbReference>
<dbReference type="PROSITE" id="PS50002">
    <property type="entry name" value="SH3"/>
    <property type="match status" value="1"/>
</dbReference>
<dbReference type="SUPFAM" id="SSF50044">
    <property type="entry name" value="SH3-domain"/>
    <property type="match status" value="1"/>
</dbReference>
<dbReference type="InterPro" id="IPR051184">
    <property type="entry name" value="Tyrosine-phos_adapter"/>
</dbReference>